<keyword evidence="2 5" id="KW-0812">Transmembrane</keyword>
<protein>
    <submittedName>
        <fullName evidence="6">RTA1-like protein</fullName>
    </submittedName>
</protein>
<dbReference type="KEGG" id="rsx:RhiXN_05968"/>
<evidence type="ECO:0000256" key="5">
    <source>
        <dbReference type="SAM" id="Phobius"/>
    </source>
</evidence>
<name>A0A8H8SWX4_9AGAM</name>
<organism evidence="6 7">
    <name type="scientific">Rhizoctonia solani</name>
    <dbReference type="NCBI Taxonomy" id="456999"/>
    <lineage>
        <taxon>Eukaryota</taxon>
        <taxon>Fungi</taxon>
        <taxon>Dikarya</taxon>
        <taxon>Basidiomycota</taxon>
        <taxon>Agaricomycotina</taxon>
        <taxon>Agaricomycetes</taxon>
        <taxon>Cantharellales</taxon>
        <taxon>Ceratobasidiaceae</taxon>
        <taxon>Rhizoctonia</taxon>
    </lineage>
</organism>
<evidence type="ECO:0000256" key="2">
    <source>
        <dbReference type="ARBA" id="ARBA00022692"/>
    </source>
</evidence>
<evidence type="ECO:0000256" key="3">
    <source>
        <dbReference type="ARBA" id="ARBA00022989"/>
    </source>
</evidence>
<keyword evidence="3 5" id="KW-1133">Transmembrane helix</keyword>
<dbReference type="InterPro" id="IPR007568">
    <property type="entry name" value="RTA1"/>
</dbReference>
<evidence type="ECO:0000313" key="6">
    <source>
        <dbReference type="EMBL" id="QRW20979.1"/>
    </source>
</evidence>
<dbReference type="Pfam" id="PF04479">
    <property type="entry name" value="RTA1"/>
    <property type="match status" value="1"/>
</dbReference>
<dbReference type="GeneID" id="67028247"/>
<keyword evidence="4 5" id="KW-0472">Membrane</keyword>
<evidence type="ECO:0000313" key="7">
    <source>
        <dbReference type="Proteomes" id="UP000650533"/>
    </source>
</evidence>
<dbReference type="PANTHER" id="PTHR31465">
    <property type="entry name" value="PROTEIN RTA1-RELATED"/>
    <property type="match status" value="1"/>
</dbReference>
<feature type="transmembrane region" description="Helical" evidence="5">
    <location>
        <begin position="24"/>
        <end position="49"/>
    </location>
</feature>
<dbReference type="EMBL" id="CP059663">
    <property type="protein sequence ID" value="QRW20979.1"/>
    <property type="molecule type" value="Genomic_DNA"/>
</dbReference>
<sequence length="155" mass="17254">MIGGVCYAIGLFMRLPFGSNPDRLSLYIIMNMFTVLSPCAFIATVYMLLGRLALHLDADEYLLVKARIITKLFLTSDIGMLALPYIFLQPIDHEYLPSDLLIQAAGGGMAAMQSLKDVGKRVFVVTWPPLYLTRYGHVDSIDTAVEMGVSRDMEK</sequence>
<dbReference type="AlphaFoldDB" id="A0A8H8SWX4"/>
<evidence type="ECO:0000256" key="1">
    <source>
        <dbReference type="ARBA" id="ARBA00004141"/>
    </source>
</evidence>
<dbReference type="Proteomes" id="UP000650533">
    <property type="component" value="Chromosome 6"/>
</dbReference>
<dbReference type="GO" id="GO:0016020">
    <property type="term" value="C:membrane"/>
    <property type="evidence" value="ECO:0007669"/>
    <property type="project" value="UniProtKB-SubCell"/>
</dbReference>
<dbReference type="RefSeq" id="XP_043181216.1">
    <property type="nucleotide sequence ID" value="XM_043325784.1"/>
</dbReference>
<proteinExistence type="predicted"/>
<accession>A0A8H8SWX4</accession>
<evidence type="ECO:0000256" key="4">
    <source>
        <dbReference type="ARBA" id="ARBA00023136"/>
    </source>
</evidence>
<gene>
    <name evidence="6" type="ORF">RhiXN_05968</name>
</gene>
<comment type="subcellular location">
    <subcellularLocation>
        <location evidence="1">Membrane</location>
        <topology evidence="1">Multi-pass membrane protein</topology>
    </subcellularLocation>
</comment>
<dbReference type="PANTHER" id="PTHR31465:SF1">
    <property type="entry name" value="PROTEIN RTA1-RELATED"/>
    <property type="match status" value="1"/>
</dbReference>
<reference evidence="6" key="1">
    <citation type="submission" date="2020-05" db="EMBL/GenBank/DDBJ databases">
        <title>Evolutionary and genomic comparisons of hybrid uninucleate and nonhybrid Rhizoctonia fungi.</title>
        <authorList>
            <person name="Li C."/>
            <person name="Chen X."/>
        </authorList>
    </citation>
    <scope>NUCLEOTIDE SEQUENCE</scope>
    <source>
        <strain evidence="6">AG-1 IA</strain>
    </source>
</reference>